<dbReference type="CDD" id="cd03316">
    <property type="entry name" value="MR_like"/>
    <property type="match status" value="1"/>
</dbReference>
<dbReference type="SUPFAM" id="SSF51604">
    <property type="entry name" value="Enolase C-terminal domain-like"/>
    <property type="match status" value="1"/>
</dbReference>
<accession>A0A0K6HSP7</accession>
<dbReference type="InterPro" id="IPR013342">
    <property type="entry name" value="Mandelate_racemase_C"/>
</dbReference>
<evidence type="ECO:0000313" key="3">
    <source>
        <dbReference type="EMBL" id="CUA93919.1"/>
    </source>
</evidence>
<dbReference type="SMART" id="SM00922">
    <property type="entry name" value="MR_MLE"/>
    <property type="match status" value="1"/>
</dbReference>
<dbReference type="Pfam" id="PF02746">
    <property type="entry name" value="MR_MLE_N"/>
    <property type="match status" value="1"/>
</dbReference>
<name>A0A0K6HSP7_9HYPH</name>
<evidence type="ECO:0000256" key="1">
    <source>
        <dbReference type="ARBA" id="ARBA00023239"/>
    </source>
</evidence>
<dbReference type="InterPro" id="IPR036849">
    <property type="entry name" value="Enolase-like_C_sf"/>
</dbReference>
<dbReference type="InterPro" id="IPR034593">
    <property type="entry name" value="DgoD-like"/>
</dbReference>
<proteinExistence type="predicted"/>
<dbReference type="SUPFAM" id="SSF54826">
    <property type="entry name" value="Enolase N-terminal domain-like"/>
    <property type="match status" value="1"/>
</dbReference>
<dbReference type="Gene3D" id="3.20.20.120">
    <property type="entry name" value="Enolase-like C-terminal domain"/>
    <property type="match status" value="1"/>
</dbReference>
<evidence type="ECO:0000259" key="2">
    <source>
        <dbReference type="SMART" id="SM00922"/>
    </source>
</evidence>
<dbReference type="RefSeq" id="WP_055454788.1">
    <property type="nucleotide sequence ID" value="NZ_CYHE01000002.1"/>
</dbReference>
<dbReference type="PANTHER" id="PTHR48080">
    <property type="entry name" value="D-GALACTONATE DEHYDRATASE-RELATED"/>
    <property type="match status" value="1"/>
</dbReference>
<dbReference type="SFLD" id="SFLDG00179">
    <property type="entry name" value="mandelate_racemase"/>
    <property type="match status" value="1"/>
</dbReference>
<reference evidence="4" key="1">
    <citation type="submission" date="2015-08" db="EMBL/GenBank/DDBJ databases">
        <authorList>
            <person name="Varghese N."/>
        </authorList>
    </citation>
    <scope>NUCLEOTIDE SEQUENCE [LARGE SCALE GENOMIC DNA]</scope>
    <source>
        <strain evidence="4">DSM 23407</strain>
    </source>
</reference>
<dbReference type="Gene3D" id="3.30.390.10">
    <property type="entry name" value="Enolase-like, N-terminal domain"/>
    <property type="match status" value="1"/>
</dbReference>
<gene>
    <name evidence="3" type="ORF">Ga0061067_102569</name>
</gene>
<keyword evidence="1" id="KW-0456">Lyase</keyword>
<dbReference type="SFLD" id="SFLDS00001">
    <property type="entry name" value="Enolase"/>
    <property type="match status" value="1"/>
</dbReference>
<organism evidence="3 4">
    <name type="scientific">Pannonibacter indicus</name>
    <dbReference type="NCBI Taxonomy" id="466044"/>
    <lineage>
        <taxon>Bacteria</taxon>
        <taxon>Pseudomonadati</taxon>
        <taxon>Pseudomonadota</taxon>
        <taxon>Alphaproteobacteria</taxon>
        <taxon>Hyphomicrobiales</taxon>
        <taxon>Stappiaceae</taxon>
        <taxon>Pannonibacter</taxon>
    </lineage>
</organism>
<dbReference type="PANTHER" id="PTHR48080:SF2">
    <property type="entry name" value="D-GALACTONATE DEHYDRATASE"/>
    <property type="match status" value="1"/>
</dbReference>
<dbReference type="AlphaFoldDB" id="A0A0K6HSP7"/>
<dbReference type="InterPro" id="IPR029017">
    <property type="entry name" value="Enolase-like_N"/>
</dbReference>
<evidence type="ECO:0000313" key="4">
    <source>
        <dbReference type="Proteomes" id="UP000183900"/>
    </source>
</evidence>
<feature type="domain" description="Mandelate racemase/muconate lactonizing enzyme C-terminal" evidence="2">
    <location>
        <begin position="156"/>
        <end position="266"/>
    </location>
</feature>
<dbReference type="EMBL" id="CYHE01000002">
    <property type="protein sequence ID" value="CUA93919.1"/>
    <property type="molecule type" value="Genomic_DNA"/>
</dbReference>
<dbReference type="InterPro" id="IPR013341">
    <property type="entry name" value="Mandelate_racemase_N_dom"/>
</dbReference>
<dbReference type="InterPro" id="IPR029065">
    <property type="entry name" value="Enolase_C-like"/>
</dbReference>
<dbReference type="OrthoDB" id="9802699at2"/>
<dbReference type="Pfam" id="PF13378">
    <property type="entry name" value="MR_MLE_C"/>
    <property type="match status" value="1"/>
</dbReference>
<protein>
    <submittedName>
        <fullName evidence="3">L-alanine-DL-glutamate epimerase or related enzyme of enolase superfamily</fullName>
    </submittedName>
</protein>
<sequence length="400" mass="44317">MKITALETLRTEEFANVLWVRVHTDQGTIGLGETFYGAAAVEAHIHDTLAGRLLGRNPLQIEALNRVMTDLPLAQASTGVEYRAASAIDIALWDLFGKVCGQPVHQMLGGITTDKLRIYNTCAGYGYVRTHNIRPVDTWNIGSTSEGPYEDLNAFMTDAGALAESLLESGISAMKIWPFDPPAQENRGLYINAEQMRKAIEPFEKIRKAVGDRMEIMVEFHSLWNVPTAMKIARALEPYAPTWYEDPIRMNSPQALAEYAASTTVPVCASETLGSRFPYKDMLERNASHIAMVDLCWTGGITEGRKIAALADTYHRPFAPHDCTGPVAYIAAIHTSFSQPNTLIQESVRAFYTGWYKELVTEMPVVRDGYVLPMEGPGLGTELLPAVFERSDLTVRRSVL</sequence>
<dbReference type="GO" id="GO:0016829">
    <property type="term" value="F:lyase activity"/>
    <property type="evidence" value="ECO:0007669"/>
    <property type="project" value="UniProtKB-KW"/>
</dbReference>
<dbReference type="Proteomes" id="UP000183900">
    <property type="component" value="Unassembled WGS sequence"/>
</dbReference>
<keyword evidence="4" id="KW-1185">Reference proteome</keyword>